<evidence type="ECO:0000313" key="2">
    <source>
        <dbReference type="WBParaSite" id="RSKR_0000443150.1"/>
    </source>
</evidence>
<dbReference type="Proteomes" id="UP000095286">
    <property type="component" value="Unplaced"/>
</dbReference>
<dbReference type="WBParaSite" id="RSKR_0000443150.1">
    <property type="protein sequence ID" value="RSKR_0000443150.1"/>
    <property type="gene ID" value="RSKR_0000443150"/>
</dbReference>
<evidence type="ECO:0000313" key="1">
    <source>
        <dbReference type="Proteomes" id="UP000095286"/>
    </source>
</evidence>
<organism evidence="1 2">
    <name type="scientific">Rhabditophanes sp. KR3021</name>
    <dbReference type="NCBI Taxonomy" id="114890"/>
    <lineage>
        <taxon>Eukaryota</taxon>
        <taxon>Metazoa</taxon>
        <taxon>Ecdysozoa</taxon>
        <taxon>Nematoda</taxon>
        <taxon>Chromadorea</taxon>
        <taxon>Rhabditida</taxon>
        <taxon>Tylenchina</taxon>
        <taxon>Panagrolaimomorpha</taxon>
        <taxon>Strongyloidoidea</taxon>
        <taxon>Alloionematidae</taxon>
        <taxon>Rhabditophanes</taxon>
    </lineage>
</organism>
<name>A0AC35TUD9_9BILA</name>
<accession>A0AC35TUD9</accession>
<sequence>MEDPYDFDAHLYECHPSSSEVSGCYNEEFTFSKSKDFTMKSRTSKKSKRNTQPGNTITNYGGTQTMLTISMLFIILILIGIFHFKRKQ</sequence>
<protein>
    <submittedName>
        <fullName evidence="2">LPXTG cell wall anchor domain-containing protein</fullName>
    </submittedName>
</protein>
<proteinExistence type="predicted"/>
<reference evidence="2" key="1">
    <citation type="submission" date="2016-11" db="UniProtKB">
        <authorList>
            <consortium name="WormBaseParasite"/>
        </authorList>
    </citation>
    <scope>IDENTIFICATION</scope>
    <source>
        <strain evidence="2">KR3021</strain>
    </source>
</reference>